<dbReference type="InterPro" id="IPR003012">
    <property type="entry name" value="Tet_transcr_reg_TetR"/>
</dbReference>
<organism evidence="7 8">
    <name type="scientific">Thermopolyspora flexuosa</name>
    <dbReference type="NCBI Taxonomy" id="103836"/>
    <lineage>
        <taxon>Bacteria</taxon>
        <taxon>Bacillati</taxon>
        <taxon>Actinomycetota</taxon>
        <taxon>Actinomycetes</taxon>
        <taxon>Streptosporangiales</taxon>
        <taxon>Streptosporangiaceae</taxon>
        <taxon>Thermopolyspora</taxon>
    </lineage>
</organism>
<evidence type="ECO:0000259" key="6">
    <source>
        <dbReference type="PROSITE" id="PS50977"/>
    </source>
</evidence>
<protein>
    <submittedName>
        <fullName evidence="7">TetR family transcriptional regulator</fullName>
    </submittedName>
</protein>
<feature type="domain" description="HTH tetR-type" evidence="6">
    <location>
        <begin position="26"/>
        <end position="86"/>
    </location>
</feature>
<dbReference type="PANTHER" id="PTHR30055:SF151">
    <property type="entry name" value="TRANSCRIPTIONAL REGULATORY PROTEIN"/>
    <property type="match status" value="1"/>
</dbReference>
<dbReference type="InterPro" id="IPR004111">
    <property type="entry name" value="Repressor_TetR_C"/>
</dbReference>
<evidence type="ECO:0000313" key="8">
    <source>
        <dbReference type="Proteomes" id="UP000319213"/>
    </source>
</evidence>
<dbReference type="Pfam" id="PF00440">
    <property type="entry name" value="TetR_N"/>
    <property type="match status" value="1"/>
</dbReference>
<dbReference type="OrthoDB" id="3818006at2"/>
<keyword evidence="4" id="KW-0804">Transcription</keyword>
<keyword evidence="8" id="KW-1185">Reference proteome</keyword>
<dbReference type="PANTHER" id="PTHR30055">
    <property type="entry name" value="HTH-TYPE TRANSCRIPTIONAL REGULATOR RUTR"/>
    <property type="match status" value="1"/>
</dbReference>
<reference evidence="7 8" key="1">
    <citation type="submission" date="2019-06" db="EMBL/GenBank/DDBJ databases">
        <title>Sequencing the genomes of 1000 actinobacteria strains.</title>
        <authorList>
            <person name="Klenk H.-P."/>
        </authorList>
    </citation>
    <scope>NUCLEOTIDE SEQUENCE [LARGE SCALE GENOMIC DNA]</scope>
    <source>
        <strain evidence="7 8">DSM 43186</strain>
    </source>
</reference>
<dbReference type="InterPro" id="IPR036271">
    <property type="entry name" value="Tet_transcr_reg_TetR-rel_C_sf"/>
</dbReference>
<dbReference type="PRINTS" id="PR00400">
    <property type="entry name" value="TETREPRESSOR"/>
</dbReference>
<dbReference type="Proteomes" id="UP000319213">
    <property type="component" value="Unassembled WGS sequence"/>
</dbReference>
<keyword evidence="1" id="KW-0678">Repressor</keyword>
<name>A0A543J0Z5_9ACTN</name>
<sequence length="247" mass="27539">MQRRQRFTSVWAREAARRREGRNPSGLSREQIVREAVALLDAEGADALSMRRLAARLGSGATSLYWYVANKDELLELAADEVLAEVARLVTHPDTHGAHWRELGSRYAYGLREVILRHPWLGQQVGVRPLIGPNALAVNARLCEAFAKAGFRGRDVDYAVGAITAFALGTALPEAAWRNGLARLGIPEEEWEKQVRADMELSAEHYPELLRLSDEWMACESPSVARRIAFDFGLVSLLDGLEARLRP</sequence>
<dbReference type="InterPro" id="IPR001647">
    <property type="entry name" value="HTH_TetR"/>
</dbReference>
<accession>A0A543J0Z5</accession>
<dbReference type="SUPFAM" id="SSF48498">
    <property type="entry name" value="Tetracyclin repressor-like, C-terminal domain"/>
    <property type="match status" value="1"/>
</dbReference>
<dbReference type="InterPro" id="IPR050109">
    <property type="entry name" value="HTH-type_TetR-like_transc_reg"/>
</dbReference>
<gene>
    <name evidence="7" type="ORF">FHX40_3226</name>
</gene>
<dbReference type="GO" id="GO:0000976">
    <property type="term" value="F:transcription cis-regulatory region binding"/>
    <property type="evidence" value="ECO:0007669"/>
    <property type="project" value="TreeGrafter"/>
</dbReference>
<evidence type="ECO:0000256" key="2">
    <source>
        <dbReference type="ARBA" id="ARBA00023015"/>
    </source>
</evidence>
<comment type="caution">
    <text evidence="7">The sequence shown here is derived from an EMBL/GenBank/DDBJ whole genome shotgun (WGS) entry which is preliminary data.</text>
</comment>
<dbReference type="Pfam" id="PF02909">
    <property type="entry name" value="TetR_C_1"/>
    <property type="match status" value="1"/>
</dbReference>
<keyword evidence="2" id="KW-0805">Transcription regulation</keyword>
<evidence type="ECO:0000256" key="1">
    <source>
        <dbReference type="ARBA" id="ARBA00022491"/>
    </source>
</evidence>
<dbReference type="GO" id="GO:0003700">
    <property type="term" value="F:DNA-binding transcription factor activity"/>
    <property type="evidence" value="ECO:0007669"/>
    <property type="project" value="TreeGrafter"/>
</dbReference>
<evidence type="ECO:0000256" key="3">
    <source>
        <dbReference type="ARBA" id="ARBA00023125"/>
    </source>
</evidence>
<dbReference type="EMBL" id="VFPQ01000001">
    <property type="protein sequence ID" value="TQM76491.1"/>
    <property type="molecule type" value="Genomic_DNA"/>
</dbReference>
<proteinExistence type="predicted"/>
<dbReference type="AlphaFoldDB" id="A0A543J0Z5"/>
<evidence type="ECO:0000313" key="7">
    <source>
        <dbReference type="EMBL" id="TQM76491.1"/>
    </source>
</evidence>
<feature type="DNA-binding region" description="H-T-H motif" evidence="5">
    <location>
        <begin position="49"/>
        <end position="68"/>
    </location>
</feature>
<keyword evidence="3 5" id="KW-0238">DNA-binding</keyword>
<dbReference type="InterPro" id="IPR009057">
    <property type="entry name" value="Homeodomain-like_sf"/>
</dbReference>
<dbReference type="PROSITE" id="PS50977">
    <property type="entry name" value="HTH_TETR_2"/>
    <property type="match status" value="1"/>
</dbReference>
<evidence type="ECO:0000256" key="5">
    <source>
        <dbReference type="PROSITE-ProRule" id="PRU00335"/>
    </source>
</evidence>
<dbReference type="GO" id="GO:0046677">
    <property type="term" value="P:response to antibiotic"/>
    <property type="evidence" value="ECO:0007669"/>
    <property type="project" value="InterPro"/>
</dbReference>
<dbReference type="GO" id="GO:0045892">
    <property type="term" value="P:negative regulation of DNA-templated transcription"/>
    <property type="evidence" value="ECO:0007669"/>
    <property type="project" value="InterPro"/>
</dbReference>
<dbReference type="RefSeq" id="WP_142260369.1">
    <property type="nucleotide sequence ID" value="NZ_BMPV01000001.1"/>
</dbReference>
<dbReference type="Gene3D" id="1.10.10.60">
    <property type="entry name" value="Homeodomain-like"/>
    <property type="match status" value="1"/>
</dbReference>
<dbReference type="Gene3D" id="1.10.357.10">
    <property type="entry name" value="Tetracycline Repressor, domain 2"/>
    <property type="match status" value="1"/>
</dbReference>
<dbReference type="SUPFAM" id="SSF46689">
    <property type="entry name" value="Homeodomain-like"/>
    <property type="match status" value="1"/>
</dbReference>
<evidence type="ECO:0000256" key="4">
    <source>
        <dbReference type="ARBA" id="ARBA00023163"/>
    </source>
</evidence>